<keyword evidence="3" id="KW-1185">Reference proteome</keyword>
<dbReference type="AlphaFoldDB" id="A0A0D2CTD2"/>
<gene>
    <name evidence="2" type="ORF">PV05_08890</name>
</gene>
<feature type="compositionally biased region" description="Acidic residues" evidence="1">
    <location>
        <begin position="1"/>
        <end position="11"/>
    </location>
</feature>
<evidence type="ECO:0000256" key="1">
    <source>
        <dbReference type="SAM" id="MobiDB-lite"/>
    </source>
</evidence>
<evidence type="ECO:0000313" key="3">
    <source>
        <dbReference type="Proteomes" id="UP000054342"/>
    </source>
</evidence>
<dbReference type="RefSeq" id="XP_013313886.1">
    <property type="nucleotide sequence ID" value="XM_013458432.1"/>
</dbReference>
<protein>
    <submittedName>
        <fullName evidence="2">Uncharacterized protein</fullName>
    </submittedName>
</protein>
<name>A0A0D2CTD2_9EURO</name>
<dbReference type="GeneID" id="25330798"/>
<dbReference type="Proteomes" id="UP000054342">
    <property type="component" value="Unassembled WGS sequence"/>
</dbReference>
<organism evidence="2 3">
    <name type="scientific">Exophiala xenobiotica</name>
    <dbReference type="NCBI Taxonomy" id="348802"/>
    <lineage>
        <taxon>Eukaryota</taxon>
        <taxon>Fungi</taxon>
        <taxon>Dikarya</taxon>
        <taxon>Ascomycota</taxon>
        <taxon>Pezizomycotina</taxon>
        <taxon>Eurotiomycetes</taxon>
        <taxon>Chaetothyriomycetidae</taxon>
        <taxon>Chaetothyriales</taxon>
        <taxon>Herpotrichiellaceae</taxon>
        <taxon>Exophiala</taxon>
    </lineage>
</organism>
<feature type="region of interest" description="Disordered" evidence="1">
    <location>
        <begin position="1"/>
        <end position="76"/>
    </location>
</feature>
<dbReference type="OrthoDB" id="5419162at2759"/>
<dbReference type="EMBL" id="KN847321">
    <property type="protein sequence ID" value="KIW53302.1"/>
    <property type="molecule type" value="Genomic_DNA"/>
</dbReference>
<sequence length="140" mass="15264">MSQDQDVDDGADAAMREMMGFDSFSARRPKNQSDTSVPAIAANQAGNSSIKPASSDRSLATNQASSTATQPHIDLDQTPIYAFTSPISNTYYTRSDLDEWARGKINANGDTVYFKPGFVSDDPWARHRDKDGYSMGKAKS</sequence>
<accession>A0A0D2CTD2</accession>
<reference evidence="2 3" key="1">
    <citation type="submission" date="2015-01" db="EMBL/GenBank/DDBJ databases">
        <title>The Genome Sequence of Exophiala xenobiotica CBS118157.</title>
        <authorList>
            <consortium name="The Broad Institute Genomics Platform"/>
            <person name="Cuomo C."/>
            <person name="de Hoog S."/>
            <person name="Gorbushina A."/>
            <person name="Stielow B."/>
            <person name="Teixiera M."/>
            <person name="Abouelleil A."/>
            <person name="Chapman S.B."/>
            <person name="Priest M."/>
            <person name="Young S.K."/>
            <person name="Wortman J."/>
            <person name="Nusbaum C."/>
            <person name="Birren B."/>
        </authorList>
    </citation>
    <scope>NUCLEOTIDE SEQUENCE [LARGE SCALE GENOMIC DNA]</scope>
    <source>
        <strain evidence="2 3">CBS 118157</strain>
    </source>
</reference>
<feature type="compositionally biased region" description="Polar residues" evidence="1">
    <location>
        <begin position="44"/>
        <end position="70"/>
    </location>
</feature>
<dbReference type="HOGENOM" id="CLU_122469_0_0_1"/>
<evidence type="ECO:0000313" key="2">
    <source>
        <dbReference type="EMBL" id="KIW53302.1"/>
    </source>
</evidence>
<proteinExistence type="predicted"/>